<sequence length="85" mass="10060">MKHVRTREATEPTSLVPSQRLDELEIKASYAEDLLEQLNLTVYRQQQQIESLQRQIEHLRKQLPERDPALSAGQRDAREERPPHY</sequence>
<dbReference type="EMBL" id="AEGR01000093">
    <property type="protein sequence ID" value="EGI75767.1"/>
    <property type="molecule type" value="Genomic_DNA"/>
</dbReference>
<dbReference type="Pfam" id="PF04102">
    <property type="entry name" value="SlyX"/>
    <property type="match status" value="1"/>
</dbReference>
<comment type="caution">
    <text evidence="2">The sequence shown here is derived from an EMBL/GenBank/DDBJ whole genome shotgun (WGS) entry which is preliminary data.</text>
</comment>
<dbReference type="OrthoDB" id="5297107at2"/>
<feature type="compositionally biased region" description="Basic and acidic residues" evidence="1">
    <location>
        <begin position="75"/>
        <end position="85"/>
    </location>
</feature>
<protein>
    <submittedName>
        <fullName evidence="2">SlyX family protein</fullName>
    </submittedName>
</protein>
<dbReference type="PANTHER" id="PTHR36508:SF1">
    <property type="entry name" value="PROTEIN SLYX"/>
    <property type="match status" value="1"/>
</dbReference>
<dbReference type="InterPro" id="IPR007236">
    <property type="entry name" value="SlyX"/>
</dbReference>
<dbReference type="AlphaFoldDB" id="F3KWY0"/>
<keyword evidence="3" id="KW-1185">Reference proteome</keyword>
<dbReference type="eggNOG" id="COG2900">
    <property type="taxonomic scope" value="Bacteria"/>
</dbReference>
<organism evidence="2 3">
    <name type="scientific">Hylemonella gracilis ATCC 19624</name>
    <dbReference type="NCBI Taxonomy" id="887062"/>
    <lineage>
        <taxon>Bacteria</taxon>
        <taxon>Pseudomonadati</taxon>
        <taxon>Pseudomonadota</taxon>
        <taxon>Betaproteobacteria</taxon>
        <taxon>Burkholderiales</taxon>
        <taxon>Comamonadaceae</taxon>
        <taxon>Hylemonella</taxon>
    </lineage>
</organism>
<dbReference type="RefSeq" id="WP_006299091.1">
    <property type="nucleotide sequence ID" value="NZ_AEGR01000093.1"/>
</dbReference>
<proteinExistence type="predicted"/>
<dbReference type="Gene3D" id="1.20.5.300">
    <property type="match status" value="1"/>
</dbReference>
<dbReference type="PANTHER" id="PTHR36508">
    <property type="entry name" value="PROTEIN SLYX"/>
    <property type="match status" value="1"/>
</dbReference>
<evidence type="ECO:0000313" key="3">
    <source>
        <dbReference type="Proteomes" id="UP000016368"/>
    </source>
</evidence>
<gene>
    <name evidence="2" type="ORF">HGR_14844</name>
</gene>
<name>F3KWY0_9BURK</name>
<reference evidence="2 3" key="1">
    <citation type="journal article" date="2011" name="EMBO J.">
        <title>Structural diversity of bacterial flagellar motors.</title>
        <authorList>
            <person name="Chen S."/>
            <person name="Beeby M."/>
            <person name="Murphy G.E."/>
            <person name="Leadbetter J.R."/>
            <person name="Hendrixson D.R."/>
            <person name="Briegel A."/>
            <person name="Li Z."/>
            <person name="Shi J."/>
            <person name="Tocheva E.I."/>
            <person name="Muller A."/>
            <person name="Dobro M.J."/>
            <person name="Jensen G.J."/>
        </authorList>
    </citation>
    <scope>NUCLEOTIDE SEQUENCE [LARGE SCALE GENOMIC DNA]</scope>
    <source>
        <strain evidence="2 3">ATCC 19624</strain>
    </source>
</reference>
<evidence type="ECO:0000313" key="2">
    <source>
        <dbReference type="EMBL" id="EGI75767.1"/>
    </source>
</evidence>
<feature type="region of interest" description="Disordered" evidence="1">
    <location>
        <begin position="60"/>
        <end position="85"/>
    </location>
</feature>
<dbReference type="Proteomes" id="UP000016368">
    <property type="component" value="Unassembled WGS sequence"/>
</dbReference>
<evidence type="ECO:0000256" key="1">
    <source>
        <dbReference type="SAM" id="MobiDB-lite"/>
    </source>
</evidence>
<dbReference type="STRING" id="887062.HGR_14844"/>
<accession>F3KWY0</accession>